<evidence type="ECO:0000313" key="9">
    <source>
        <dbReference type="Proteomes" id="UP001301797"/>
    </source>
</evidence>
<dbReference type="KEGG" id="mefw:F1737_05805"/>
<dbReference type="PANTHER" id="PTHR30177">
    <property type="entry name" value="GLYCINE BETAINE/L-PROLINE TRANSPORT SYSTEM PERMEASE PROTEIN PROW"/>
    <property type="match status" value="1"/>
</dbReference>
<protein>
    <submittedName>
        <fullName evidence="8">ABC transporter permease</fullName>
    </submittedName>
</protein>
<dbReference type="InterPro" id="IPR000515">
    <property type="entry name" value="MetI-like"/>
</dbReference>
<feature type="transmembrane region" description="Helical" evidence="6">
    <location>
        <begin position="59"/>
        <end position="86"/>
    </location>
</feature>
<feature type="transmembrane region" description="Helical" evidence="6">
    <location>
        <begin position="136"/>
        <end position="161"/>
    </location>
</feature>
<evidence type="ECO:0000256" key="1">
    <source>
        <dbReference type="ARBA" id="ARBA00004141"/>
    </source>
</evidence>
<evidence type="ECO:0000259" key="7">
    <source>
        <dbReference type="PROSITE" id="PS50928"/>
    </source>
</evidence>
<evidence type="ECO:0000313" key="8">
    <source>
        <dbReference type="EMBL" id="WOF16258.1"/>
    </source>
</evidence>
<dbReference type="SUPFAM" id="SSF161098">
    <property type="entry name" value="MetI-like"/>
    <property type="match status" value="1"/>
</dbReference>
<dbReference type="Pfam" id="PF00528">
    <property type="entry name" value="BPD_transp_1"/>
    <property type="match status" value="1"/>
</dbReference>
<dbReference type="PANTHER" id="PTHR30177:SF4">
    <property type="entry name" value="OSMOPROTECTANT IMPORT PERMEASE PROTEIN OSMW"/>
    <property type="match status" value="1"/>
</dbReference>
<dbReference type="GeneID" id="85229675"/>
<dbReference type="PROSITE" id="PS50928">
    <property type="entry name" value="ABC_TM1"/>
    <property type="match status" value="1"/>
</dbReference>
<dbReference type="EMBL" id="CP043875">
    <property type="protein sequence ID" value="WOF16258.1"/>
    <property type="molecule type" value="Genomic_DNA"/>
</dbReference>
<reference evidence="8 9" key="1">
    <citation type="submission" date="2019-09" db="EMBL/GenBank/DDBJ databases">
        <title>The complete genome of Methanoplanus sp. FWC-SCC4.</title>
        <authorList>
            <person name="Chen S.-C."/>
            <person name="Zhou Y.-Z."/>
            <person name="Lai M.-C."/>
        </authorList>
    </citation>
    <scope>NUCLEOTIDE SEQUENCE [LARGE SCALE GENOMIC DNA]</scope>
    <source>
        <strain evidence="8 9">FWC-SCC4</strain>
    </source>
</reference>
<name>A0AA97I336_9EURY</name>
<dbReference type="AlphaFoldDB" id="A0AA97I336"/>
<keyword evidence="9" id="KW-1185">Reference proteome</keyword>
<feature type="domain" description="ABC transmembrane type-1" evidence="7">
    <location>
        <begin position="11"/>
        <end position="194"/>
    </location>
</feature>
<keyword evidence="4 6" id="KW-1133">Transmembrane helix</keyword>
<keyword evidence="5 6" id="KW-0472">Membrane</keyword>
<dbReference type="GO" id="GO:0055085">
    <property type="term" value="P:transmembrane transport"/>
    <property type="evidence" value="ECO:0007669"/>
    <property type="project" value="InterPro"/>
</dbReference>
<accession>A0AA97I336</accession>
<keyword evidence="3 6" id="KW-0812">Transmembrane</keyword>
<feature type="transmembrane region" description="Helical" evidence="6">
    <location>
        <begin position="173"/>
        <end position="193"/>
    </location>
</feature>
<keyword evidence="2 6" id="KW-0813">Transport</keyword>
<dbReference type="CDD" id="cd06261">
    <property type="entry name" value="TM_PBP2"/>
    <property type="match status" value="1"/>
</dbReference>
<comment type="similarity">
    <text evidence="6">Belongs to the binding-protein-dependent transport system permease family.</text>
</comment>
<dbReference type="InterPro" id="IPR035906">
    <property type="entry name" value="MetI-like_sf"/>
</dbReference>
<dbReference type="RefSeq" id="WP_317137844.1">
    <property type="nucleotide sequence ID" value="NZ_CP043875.1"/>
</dbReference>
<dbReference type="GO" id="GO:0031460">
    <property type="term" value="P:glycine betaine transport"/>
    <property type="evidence" value="ECO:0007669"/>
    <property type="project" value="TreeGrafter"/>
</dbReference>
<evidence type="ECO:0000256" key="3">
    <source>
        <dbReference type="ARBA" id="ARBA00022692"/>
    </source>
</evidence>
<evidence type="ECO:0000256" key="2">
    <source>
        <dbReference type="ARBA" id="ARBA00022448"/>
    </source>
</evidence>
<proteinExistence type="inferred from homology"/>
<evidence type="ECO:0000256" key="5">
    <source>
        <dbReference type="ARBA" id="ARBA00023136"/>
    </source>
</evidence>
<dbReference type="GO" id="GO:0005886">
    <property type="term" value="C:plasma membrane"/>
    <property type="evidence" value="ECO:0007669"/>
    <property type="project" value="UniProtKB-SubCell"/>
</dbReference>
<feature type="transmembrane region" description="Helical" evidence="6">
    <location>
        <begin position="15"/>
        <end position="38"/>
    </location>
</feature>
<evidence type="ECO:0000256" key="4">
    <source>
        <dbReference type="ARBA" id="ARBA00022989"/>
    </source>
</evidence>
<sequence length="206" mass="22077">MAVLMTIWGAAVQQILLVYTALLISVVLGIFLAVISLYSKIFAKTIMTFANLAQAVPTFAIVAIVVPLIGIGFWPAIIAIMLRALLPIVKNTWIGLSDIDYSLIDSGMGSGLTDWQIIKYIRFPYAYPAIFSGVKFAAILANSIAILTAIIGSGGLGSIIFEGLANMNISKMMSAVIPAIIIALFLEFSLTYLEKKVVSPGLTQDT</sequence>
<organism evidence="8 9">
    <name type="scientific">Methanochimaera problematica</name>
    <dbReference type="NCBI Taxonomy" id="2609417"/>
    <lineage>
        <taxon>Archaea</taxon>
        <taxon>Methanobacteriati</taxon>
        <taxon>Methanobacteriota</taxon>
        <taxon>Stenosarchaea group</taxon>
        <taxon>Methanomicrobia</taxon>
        <taxon>Methanomicrobiales</taxon>
        <taxon>Methanomicrobiaceae</taxon>
        <taxon>Methanochimaera</taxon>
    </lineage>
</organism>
<dbReference type="Proteomes" id="UP001301797">
    <property type="component" value="Chromosome"/>
</dbReference>
<comment type="subcellular location">
    <subcellularLocation>
        <location evidence="6">Cell membrane</location>
        <topology evidence="6">Multi-pass membrane protein</topology>
    </subcellularLocation>
    <subcellularLocation>
        <location evidence="1">Membrane</location>
        <topology evidence="1">Multi-pass membrane protein</topology>
    </subcellularLocation>
</comment>
<gene>
    <name evidence="8" type="ORF">F1737_05805</name>
</gene>
<dbReference type="Gene3D" id="1.10.3720.10">
    <property type="entry name" value="MetI-like"/>
    <property type="match status" value="1"/>
</dbReference>
<evidence type="ECO:0000256" key="6">
    <source>
        <dbReference type="RuleBase" id="RU363032"/>
    </source>
</evidence>
<dbReference type="InterPro" id="IPR051204">
    <property type="entry name" value="ABC_transp_perm/SBD"/>
</dbReference>